<dbReference type="Proteomes" id="UP000294963">
    <property type="component" value="Unassembled WGS sequence"/>
</dbReference>
<dbReference type="AlphaFoldDB" id="A0A4V2R1C9"/>
<protein>
    <submittedName>
        <fullName evidence="1">Uncharacterized protein</fullName>
    </submittedName>
</protein>
<accession>A0A4V2R1C9</accession>
<organism evidence="1 2">
    <name type="scientific">Acinetobacter calcoaceticus</name>
    <dbReference type="NCBI Taxonomy" id="471"/>
    <lineage>
        <taxon>Bacteria</taxon>
        <taxon>Pseudomonadati</taxon>
        <taxon>Pseudomonadota</taxon>
        <taxon>Gammaproteobacteria</taxon>
        <taxon>Moraxellales</taxon>
        <taxon>Moraxellaceae</taxon>
        <taxon>Acinetobacter</taxon>
        <taxon>Acinetobacter calcoaceticus/baumannii complex</taxon>
    </lineage>
</organism>
<evidence type="ECO:0000313" key="1">
    <source>
        <dbReference type="EMBL" id="TCM68088.1"/>
    </source>
</evidence>
<proteinExistence type="predicted"/>
<keyword evidence="2" id="KW-1185">Reference proteome</keyword>
<comment type="caution">
    <text evidence="1">The sequence shown here is derived from an EMBL/GenBank/DDBJ whole genome shotgun (WGS) entry which is preliminary data.</text>
</comment>
<name>A0A4V2R1C9_ACICA</name>
<dbReference type="EMBL" id="SLVJ01000006">
    <property type="protein sequence ID" value="TCM68088.1"/>
    <property type="molecule type" value="Genomic_DNA"/>
</dbReference>
<sequence length="319" mass="36224">MFSGFVQPTKVNQLSLIKTLLPVSCYSIVISLIAGCDQQFDTGKQLSGFADKFQSNIDQQFLKDFSLSIRPEIEAICKNYSQQNDNPKNNENGIYISRDNHGKHTILGMKDQRFELLIFQKKWDSQVDQVLDVIQLQGQYQVINNQISLGPIKATHQNMLQELQPLMMIENQRSTYLIISLEGVAQSIRTNNTLGDESNFMKKIRCRHDDYIDYRGVEEPAPEYAMLPAPLQAMIGDEPLRLNLLEAVHIHRKSAQDQDNPIVEIEQPSKLALSDLKSLFVAQPECAAITTVEDSKLIDQRYTQEATIAMTSSQQRTCL</sequence>
<reference evidence="1 2" key="1">
    <citation type="submission" date="2019-03" db="EMBL/GenBank/DDBJ databases">
        <title>Genomic analyses of the natural microbiome of Caenorhabditis elegans.</title>
        <authorList>
            <person name="Samuel B."/>
        </authorList>
    </citation>
    <scope>NUCLEOTIDE SEQUENCE [LARGE SCALE GENOMIC DNA]</scope>
    <source>
        <strain evidence="1 2">JUb89</strain>
    </source>
</reference>
<evidence type="ECO:0000313" key="2">
    <source>
        <dbReference type="Proteomes" id="UP000294963"/>
    </source>
</evidence>
<gene>
    <name evidence="1" type="ORF">EC844_10670</name>
</gene>